<dbReference type="KEGG" id="bnn:FOA43_003776"/>
<evidence type="ECO:0000313" key="2">
    <source>
        <dbReference type="EMBL" id="QPG76387.1"/>
    </source>
</evidence>
<dbReference type="AlphaFoldDB" id="A0A875RWM3"/>
<feature type="region of interest" description="Disordered" evidence="1">
    <location>
        <begin position="1"/>
        <end position="34"/>
    </location>
</feature>
<protein>
    <submittedName>
        <fullName evidence="2">Uncharacterized protein</fullName>
    </submittedName>
</protein>
<reference evidence="2" key="1">
    <citation type="submission" date="2020-10" db="EMBL/GenBank/DDBJ databases">
        <authorList>
            <person name="Roach M.J.R."/>
        </authorList>
    </citation>
    <scope>NUCLEOTIDE SEQUENCE</scope>
    <source>
        <strain evidence="2">CBS 1945</strain>
    </source>
</reference>
<name>A0A875RWM3_EENNA</name>
<gene>
    <name evidence="2" type="ORF">FOA43_003776</name>
</gene>
<dbReference type="RefSeq" id="XP_038779952.1">
    <property type="nucleotide sequence ID" value="XM_038924024.1"/>
</dbReference>
<evidence type="ECO:0000313" key="3">
    <source>
        <dbReference type="Proteomes" id="UP000662931"/>
    </source>
</evidence>
<sequence length="457" mass="51469">MANNPNAREIIYQSGPSLEEGGIKGEKEVGEQNDDGDLPFLSSVLKELHLESKSALPDLSTIPNMMNKNSSSHVEIPYLDMFNDPLHFLQKQEKDQKLLLEQLEKTHRDSLSAGSKNVNTIRLKLLSTLNSLSQGCQAMREIYTSDSSEKSDKINKLSLWEGRKKEILQRVADIERNSSTGKSYRLLLDKMNETDNEVLSLESKLAILKNKRKLIGRELMEAKSLLDVKVNSYIETLKQLETKKIKKITELQVDGSLPQGQMSTAAVIENMQLQVEAVNDMVETSHEQETKCHDSYVYLSDVFDTLIKSEESLGTFIHENRPDLIKSELLNIKCYLSERLEECGRLHMTLIKSVIQDEYSTIVEALRMIGIQIPTEPDTSPSRSPEESFEEVQASDVSSTTPSFRPPALTTKISKENGQNSVHNVVVQGNIILEKSGEKMYADILARMKGHKGTKKD</sequence>
<proteinExistence type="predicted"/>
<organism evidence="2 3">
    <name type="scientific">Eeniella nana</name>
    <name type="common">Yeast</name>
    <name type="synonym">Brettanomyces nanus</name>
    <dbReference type="NCBI Taxonomy" id="13502"/>
    <lineage>
        <taxon>Eukaryota</taxon>
        <taxon>Fungi</taxon>
        <taxon>Dikarya</taxon>
        <taxon>Ascomycota</taxon>
        <taxon>Saccharomycotina</taxon>
        <taxon>Pichiomycetes</taxon>
        <taxon>Pichiales</taxon>
        <taxon>Pichiaceae</taxon>
        <taxon>Brettanomyces</taxon>
    </lineage>
</organism>
<dbReference type="GeneID" id="62197176"/>
<feature type="region of interest" description="Disordered" evidence="1">
    <location>
        <begin position="374"/>
        <end position="416"/>
    </location>
</feature>
<evidence type="ECO:0000256" key="1">
    <source>
        <dbReference type="SAM" id="MobiDB-lite"/>
    </source>
</evidence>
<accession>A0A875RWM3</accession>
<dbReference type="OrthoDB" id="3993941at2759"/>
<keyword evidence="3" id="KW-1185">Reference proteome</keyword>
<feature type="compositionally biased region" description="Basic and acidic residues" evidence="1">
    <location>
        <begin position="21"/>
        <end position="30"/>
    </location>
</feature>
<dbReference type="EMBL" id="CP064815">
    <property type="protein sequence ID" value="QPG76387.1"/>
    <property type="molecule type" value="Genomic_DNA"/>
</dbReference>
<dbReference type="Proteomes" id="UP000662931">
    <property type="component" value="Chromosome 4"/>
</dbReference>